<evidence type="ECO:0000256" key="1">
    <source>
        <dbReference type="SAM" id="SignalP"/>
    </source>
</evidence>
<name>A0AAN7JHH6_9MYRT</name>
<gene>
    <name evidence="2" type="ORF">SAY87_000974</name>
</gene>
<sequence>MAFPRIHLLLMLVLLVIFNLHGRADMIDGHVQTHYHLDVADYNAVCSDMCDKRRGLRCCHCGTSKGYPICTNCCSDPFYRSN</sequence>
<evidence type="ECO:0000313" key="3">
    <source>
        <dbReference type="Proteomes" id="UP001345219"/>
    </source>
</evidence>
<comment type="caution">
    <text evidence="2">The sequence shown here is derived from an EMBL/GenBank/DDBJ whole genome shotgun (WGS) entry which is preliminary data.</text>
</comment>
<reference evidence="2 3" key="1">
    <citation type="journal article" date="2023" name="Hortic Res">
        <title>Pangenome of water caltrop reveals structural variations and asymmetric subgenome divergence after allopolyploidization.</title>
        <authorList>
            <person name="Zhang X."/>
            <person name="Chen Y."/>
            <person name="Wang L."/>
            <person name="Yuan Y."/>
            <person name="Fang M."/>
            <person name="Shi L."/>
            <person name="Lu R."/>
            <person name="Comes H.P."/>
            <person name="Ma Y."/>
            <person name="Chen Y."/>
            <person name="Huang G."/>
            <person name="Zhou Y."/>
            <person name="Zheng Z."/>
            <person name="Qiu Y."/>
        </authorList>
    </citation>
    <scope>NUCLEOTIDE SEQUENCE [LARGE SCALE GENOMIC DNA]</scope>
    <source>
        <tissue evidence="2">Roots</tissue>
    </source>
</reference>
<feature type="signal peptide" evidence="1">
    <location>
        <begin position="1"/>
        <end position="24"/>
    </location>
</feature>
<dbReference type="AlphaFoldDB" id="A0AAN7JHH6"/>
<protein>
    <submittedName>
        <fullName evidence="2">Uncharacterized protein</fullName>
    </submittedName>
</protein>
<feature type="chain" id="PRO_5043046256" evidence="1">
    <location>
        <begin position="25"/>
        <end position="82"/>
    </location>
</feature>
<accession>A0AAN7JHH6</accession>
<dbReference type="Proteomes" id="UP001345219">
    <property type="component" value="Chromosome 1"/>
</dbReference>
<evidence type="ECO:0000313" key="2">
    <source>
        <dbReference type="EMBL" id="KAK4742973.1"/>
    </source>
</evidence>
<keyword evidence="3" id="KW-1185">Reference proteome</keyword>
<organism evidence="2 3">
    <name type="scientific">Trapa incisa</name>
    <dbReference type="NCBI Taxonomy" id="236973"/>
    <lineage>
        <taxon>Eukaryota</taxon>
        <taxon>Viridiplantae</taxon>
        <taxon>Streptophyta</taxon>
        <taxon>Embryophyta</taxon>
        <taxon>Tracheophyta</taxon>
        <taxon>Spermatophyta</taxon>
        <taxon>Magnoliopsida</taxon>
        <taxon>eudicotyledons</taxon>
        <taxon>Gunneridae</taxon>
        <taxon>Pentapetalae</taxon>
        <taxon>rosids</taxon>
        <taxon>malvids</taxon>
        <taxon>Myrtales</taxon>
        <taxon>Lythraceae</taxon>
        <taxon>Trapa</taxon>
    </lineage>
</organism>
<keyword evidence="1" id="KW-0732">Signal</keyword>
<proteinExistence type="predicted"/>
<dbReference type="EMBL" id="JAXIOK010000023">
    <property type="protein sequence ID" value="KAK4742973.1"/>
    <property type="molecule type" value="Genomic_DNA"/>
</dbReference>